<dbReference type="NCBIfam" id="TIGR00526">
    <property type="entry name" value="folB_dom"/>
    <property type="match status" value="1"/>
</dbReference>
<keyword evidence="6" id="KW-0413">Isomerase</keyword>
<dbReference type="Gene3D" id="3.30.1130.10">
    <property type="match status" value="1"/>
</dbReference>
<evidence type="ECO:0000313" key="11">
    <source>
        <dbReference type="Proteomes" id="UP000218944"/>
    </source>
</evidence>
<comment type="catalytic activity">
    <reaction evidence="1">
        <text>7,8-dihydroneopterin = 7,8-dihydromonapterin</text>
        <dbReference type="Rhea" id="RHEA:45328"/>
        <dbReference type="ChEBI" id="CHEBI:17001"/>
        <dbReference type="ChEBI" id="CHEBI:71175"/>
        <dbReference type="EC" id="5.1.99.8"/>
    </reaction>
</comment>
<keyword evidence="7 8" id="KW-0456">Lyase</keyword>
<evidence type="ECO:0000256" key="8">
    <source>
        <dbReference type="RuleBase" id="RU362079"/>
    </source>
</evidence>
<dbReference type="GO" id="GO:0046654">
    <property type="term" value="P:tetrahydrofolate biosynthetic process"/>
    <property type="evidence" value="ECO:0007669"/>
    <property type="project" value="UniProtKB-UniRule"/>
</dbReference>
<dbReference type="RefSeq" id="WP_095583228.1">
    <property type="nucleotide sequence ID" value="NZ_JAJQQS010000018.1"/>
</dbReference>
<feature type="domain" description="Dihydroneopterin aldolase/epimerase" evidence="9">
    <location>
        <begin position="8"/>
        <end position="118"/>
    </location>
</feature>
<dbReference type="PANTHER" id="PTHR42844:SF1">
    <property type="entry name" value="DIHYDRONEOPTERIN ALDOLASE 1-RELATED"/>
    <property type="match status" value="1"/>
</dbReference>
<dbReference type="Proteomes" id="UP000218944">
    <property type="component" value="Unassembled WGS sequence"/>
</dbReference>
<dbReference type="GO" id="GO:0046656">
    <property type="term" value="P:folic acid biosynthetic process"/>
    <property type="evidence" value="ECO:0007669"/>
    <property type="project" value="UniProtKB-UniRule"/>
</dbReference>
<evidence type="ECO:0000256" key="4">
    <source>
        <dbReference type="ARBA" id="ARBA00005708"/>
    </source>
</evidence>
<evidence type="ECO:0000256" key="5">
    <source>
        <dbReference type="ARBA" id="ARBA00022909"/>
    </source>
</evidence>
<sequence length="123" mass="13686">MDASTDTVFIRGLEIPTLIGVVEWERQVEQIVVINLELATDITPAAARDDLREALDYSVVLRRVKEFVGASTFQLVETLAERTAQMVLDEFSVRRLRLELVKPRPNSGGHTVGVIIERGAPAE</sequence>
<evidence type="ECO:0000256" key="3">
    <source>
        <dbReference type="ARBA" id="ARBA00005013"/>
    </source>
</evidence>
<dbReference type="NCBIfam" id="TIGR00525">
    <property type="entry name" value="folB"/>
    <property type="match status" value="1"/>
</dbReference>
<dbReference type="InterPro" id="IPR043133">
    <property type="entry name" value="GTP-CH-I_C/QueF"/>
</dbReference>
<dbReference type="GO" id="GO:0016853">
    <property type="term" value="F:isomerase activity"/>
    <property type="evidence" value="ECO:0007669"/>
    <property type="project" value="UniProtKB-KW"/>
</dbReference>
<keyword evidence="5 8" id="KW-0289">Folate biosynthesis</keyword>
<gene>
    <name evidence="10" type="primary">folB</name>
    <name evidence="10" type="ORF">CK936_25035</name>
</gene>
<dbReference type="FunFam" id="3.30.1130.10:FF:000002">
    <property type="entry name" value="7,8-dihydroneopterin aldolase"/>
    <property type="match status" value="1"/>
</dbReference>
<dbReference type="SUPFAM" id="SSF55620">
    <property type="entry name" value="Tetrahydrobiopterin biosynthesis enzymes-like"/>
    <property type="match status" value="1"/>
</dbReference>
<dbReference type="Pfam" id="PF02152">
    <property type="entry name" value="FolB"/>
    <property type="match status" value="1"/>
</dbReference>
<dbReference type="AlphaFoldDB" id="A0A2A2D490"/>
<evidence type="ECO:0000313" key="10">
    <source>
        <dbReference type="EMBL" id="PAU46246.1"/>
    </source>
</evidence>
<dbReference type="EC" id="4.1.2.25" evidence="8"/>
<dbReference type="InterPro" id="IPR006157">
    <property type="entry name" value="FolB_dom"/>
</dbReference>
<dbReference type="EMBL" id="NSJV01000477">
    <property type="protein sequence ID" value="PAU46246.1"/>
    <property type="molecule type" value="Genomic_DNA"/>
</dbReference>
<evidence type="ECO:0000256" key="1">
    <source>
        <dbReference type="ARBA" id="ARBA00000693"/>
    </source>
</evidence>
<evidence type="ECO:0000256" key="2">
    <source>
        <dbReference type="ARBA" id="ARBA00001353"/>
    </source>
</evidence>
<evidence type="ECO:0000256" key="7">
    <source>
        <dbReference type="ARBA" id="ARBA00023239"/>
    </source>
</evidence>
<dbReference type="GO" id="GO:0005737">
    <property type="term" value="C:cytoplasm"/>
    <property type="evidence" value="ECO:0007669"/>
    <property type="project" value="TreeGrafter"/>
</dbReference>
<evidence type="ECO:0000256" key="6">
    <source>
        <dbReference type="ARBA" id="ARBA00023235"/>
    </source>
</evidence>
<dbReference type="SMART" id="SM00905">
    <property type="entry name" value="FolB"/>
    <property type="match status" value="1"/>
</dbReference>
<dbReference type="UniPathway" id="UPA00077">
    <property type="reaction ID" value="UER00154"/>
</dbReference>
<name>A0A2A2D490_9ACTN</name>
<proteinExistence type="inferred from homology"/>
<reference evidence="10 11" key="1">
    <citation type="submission" date="2017-08" db="EMBL/GenBank/DDBJ databases">
        <title>Genome sequence of Streptomyces albireticuli NRRL B-1670.</title>
        <authorList>
            <person name="Graham D.E."/>
            <person name="Mahan K.M."/>
            <person name="Klingeman D.M."/>
            <person name="Hettich R.L."/>
            <person name="Parry R.J."/>
            <person name="Spain J.C."/>
        </authorList>
    </citation>
    <scope>NUCLEOTIDE SEQUENCE [LARGE SCALE GENOMIC DNA]</scope>
    <source>
        <strain evidence="10 11">NRRL B-1670</strain>
    </source>
</reference>
<dbReference type="GO" id="GO:0004150">
    <property type="term" value="F:dihydroneopterin aldolase activity"/>
    <property type="evidence" value="ECO:0007669"/>
    <property type="project" value="UniProtKB-UniRule"/>
</dbReference>
<comment type="function">
    <text evidence="8">Catalyzes the conversion of 7,8-dihydroneopterin to 6-hydroxymethyl-7,8-dihydropterin.</text>
</comment>
<dbReference type="PANTHER" id="PTHR42844">
    <property type="entry name" value="DIHYDRONEOPTERIN ALDOLASE 1-RELATED"/>
    <property type="match status" value="1"/>
</dbReference>
<comment type="similarity">
    <text evidence="4 8">Belongs to the DHNA family.</text>
</comment>
<comment type="caution">
    <text evidence="10">The sequence shown here is derived from an EMBL/GenBank/DDBJ whole genome shotgun (WGS) entry which is preliminary data.</text>
</comment>
<comment type="catalytic activity">
    <reaction evidence="2 8">
        <text>7,8-dihydroneopterin = 6-hydroxymethyl-7,8-dihydropterin + glycolaldehyde</text>
        <dbReference type="Rhea" id="RHEA:10540"/>
        <dbReference type="ChEBI" id="CHEBI:17001"/>
        <dbReference type="ChEBI" id="CHEBI:17071"/>
        <dbReference type="ChEBI" id="CHEBI:44841"/>
        <dbReference type="EC" id="4.1.2.25"/>
    </reaction>
</comment>
<dbReference type="CDD" id="cd00534">
    <property type="entry name" value="DHNA_DHNTPE"/>
    <property type="match status" value="1"/>
</dbReference>
<comment type="pathway">
    <text evidence="3 8">Cofactor biosynthesis; tetrahydrofolate biosynthesis; 2-amino-4-hydroxy-6-hydroxymethyl-7,8-dihydropteridine diphosphate from 7,8-dihydroneopterin triphosphate: step 3/4.</text>
</comment>
<keyword evidence="11" id="KW-1185">Reference proteome</keyword>
<dbReference type="InterPro" id="IPR006156">
    <property type="entry name" value="Dihydroneopterin_aldolase"/>
</dbReference>
<accession>A0A2A2D490</accession>
<evidence type="ECO:0000259" key="9">
    <source>
        <dbReference type="SMART" id="SM00905"/>
    </source>
</evidence>
<organism evidence="10 11">
    <name type="scientific">Streptomyces albireticuli</name>
    <dbReference type="NCBI Taxonomy" id="1940"/>
    <lineage>
        <taxon>Bacteria</taxon>
        <taxon>Bacillati</taxon>
        <taxon>Actinomycetota</taxon>
        <taxon>Actinomycetes</taxon>
        <taxon>Kitasatosporales</taxon>
        <taxon>Streptomycetaceae</taxon>
        <taxon>Streptomyces</taxon>
    </lineage>
</organism>
<protein>
    <recommendedName>
        <fullName evidence="8">7,8-dihydroneopterin aldolase</fullName>
        <ecNumber evidence="8">4.1.2.25</ecNumber>
    </recommendedName>
</protein>